<evidence type="ECO:0000313" key="9">
    <source>
        <dbReference type="Proteomes" id="UP000177152"/>
    </source>
</evidence>
<protein>
    <recommendedName>
        <fullName evidence="5 7">Adenylate kinase</fullName>
        <shortName evidence="5">AK</shortName>
        <ecNumber evidence="5 7">2.7.4.3</ecNumber>
    </recommendedName>
    <alternativeName>
        <fullName evidence="5">ATP-AMP transphosphorylase</fullName>
    </alternativeName>
    <alternativeName>
        <fullName evidence="5">ATP:AMP phosphotransferase</fullName>
    </alternativeName>
    <alternativeName>
        <fullName evidence="5">Adenylate monophosphate kinase</fullName>
    </alternativeName>
</protein>
<dbReference type="InterPro" id="IPR027417">
    <property type="entry name" value="P-loop_NTPase"/>
</dbReference>
<comment type="subcellular location">
    <subcellularLocation>
        <location evidence="5 7">Cytoplasm</location>
    </subcellularLocation>
</comment>
<dbReference type="UniPathway" id="UPA00588">
    <property type="reaction ID" value="UER00649"/>
</dbReference>
<sequence>MAYPKIVIFMGLPGSGKGTQADLVSERFGFFHFDTGRVLEKEWYDPAKQNDPVVVRERKNFESGVLNSPDVVNTVVERYIKQYSAEGKNLVFSGSPRSIVQAEFLFKVFESLFGYENVLVFAVDVSEDTSLFRNSNRRVCKKCRTPVLWNSETKDWRVCPKCGGELVKRSLDVPEIIKERFREYYRQTEPVFELIKKVGIETVHVNGELPPEAIAEEVRNHLESWSKKHTT</sequence>
<dbReference type="SUPFAM" id="SSF52540">
    <property type="entry name" value="P-loop containing nucleoside triphosphate hydrolases"/>
    <property type="match status" value="1"/>
</dbReference>
<comment type="catalytic activity">
    <reaction evidence="5 7">
        <text>AMP + ATP = 2 ADP</text>
        <dbReference type="Rhea" id="RHEA:12973"/>
        <dbReference type="ChEBI" id="CHEBI:30616"/>
        <dbReference type="ChEBI" id="CHEBI:456215"/>
        <dbReference type="ChEBI" id="CHEBI:456216"/>
        <dbReference type="EC" id="2.7.4.3"/>
    </reaction>
</comment>
<feature type="binding site" evidence="5">
    <location>
        <position position="180"/>
    </location>
    <ligand>
        <name>AMP</name>
        <dbReference type="ChEBI" id="CHEBI:456215"/>
    </ligand>
</feature>
<feature type="binding site" evidence="5">
    <location>
        <position position="137"/>
    </location>
    <ligand>
        <name>ATP</name>
        <dbReference type="ChEBI" id="CHEBI:30616"/>
    </ligand>
</feature>
<evidence type="ECO:0000256" key="7">
    <source>
        <dbReference type="RuleBase" id="RU003331"/>
    </source>
</evidence>
<keyword evidence="3 5" id="KW-0547">Nucleotide-binding</keyword>
<comment type="similarity">
    <text evidence="5 6">Belongs to the adenylate kinase family.</text>
</comment>
<evidence type="ECO:0000256" key="3">
    <source>
        <dbReference type="ARBA" id="ARBA00022741"/>
    </source>
</evidence>
<feature type="binding site" evidence="5">
    <location>
        <position position="169"/>
    </location>
    <ligand>
        <name>AMP</name>
        <dbReference type="ChEBI" id="CHEBI:456215"/>
    </ligand>
</feature>
<dbReference type="Proteomes" id="UP000177152">
    <property type="component" value="Unassembled WGS sequence"/>
</dbReference>
<dbReference type="PRINTS" id="PR00094">
    <property type="entry name" value="ADENYLTKNASE"/>
</dbReference>
<proteinExistence type="inferred from homology"/>
<dbReference type="EMBL" id="MHQC01000037">
    <property type="protein sequence ID" value="OGZ94356.1"/>
    <property type="molecule type" value="Genomic_DNA"/>
</dbReference>
<keyword evidence="5" id="KW-0963">Cytoplasm</keyword>
<dbReference type="Pfam" id="PF00406">
    <property type="entry name" value="ADK"/>
    <property type="match status" value="1"/>
</dbReference>
<keyword evidence="5 7" id="KW-0067">ATP-binding</keyword>
<dbReference type="CDD" id="cd01428">
    <property type="entry name" value="ADK"/>
    <property type="match status" value="1"/>
</dbReference>
<reference evidence="8 9" key="1">
    <citation type="journal article" date="2016" name="Nat. Commun.">
        <title>Thousands of microbial genomes shed light on interconnected biogeochemical processes in an aquifer system.</title>
        <authorList>
            <person name="Anantharaman K."/>
            <person name="Brown C.T."/>
            <person name="Hug L.A."/>
            <person name="Sharon I."/>
            <person name="Castelle C.J."/>
            <person name="Probst A.J."/>
            <person name="Thomas B.C."/>
            <person name="Singh A."/>
            <person name="Wilkins M.J."/>
            <person name="Karaoz U."/>
            <person name="Brodie E.L."/>
            <person name="Williams K.H."/>
            <person name="Hubbard S.S."/>
            <person name="Banfield J.F."/>
        </authorList>
    </citation>
    <scope>NUCLEOTIDE SEQUENCE [LARGE SCALE GENOMIC DNA]</scope>
</reference>
<evidence type="ECO:0000256" key="6">
    <source>
        <dbReference type="RuleBase" id="RU003330"/>
    </source>
</evidence>
<evidence type="ECO:0000256" key="5">
    <source>
        <dbReference type="HAMAP-Rule" id="MF_00235"/>
    </source>
</evidence>
<keyword evidence="2 5" id="KW-0545">Nucleotide biosynthesis</keyword>
<comment type="pathway">
    <text evidence="5">Purine metabolism; AMP biosynthesis via salvage pathway; AMP from ADP: step 1/1.</text>
</comment>
<comment type="caution">
    <text evidence="5">Lacks conserved residue(s) required for the propagation of feature annotation.</text>
</comment>
<feature type="binding site" evidence="5">
    <location>
        <position position="101"/>
    </location>
    <ligand>
        <name>AMP</name>
        <dbReference type="ChEBI" id="CHEBI:456215"/>
    </ligand>
</feature>
<gene>
    <name evidence="5" type="primary">adk</name>
    <name evidence="8" type="ORF">A2633_01995</name>
</gene>
<keyword evidence="1 5" id="KW-0808">Transferase</keyword>
<comment type="function">
    <text evidence="5">Catalyzes the reversible transfer of the terminal phosphate group between ATP and AMP. Plays an important role in cellular energy homeostasis and in adenine nucleotide metabolism.</text>
</comment>
<dbReference type="AlphaFoldDB" id="A0A1G2K4L8"/>
<dbReference type="GO" id="GO:0005737">
    <property type="term" value="C:cytoplasm"/>
    <property type="evidence" value="ECO:0007669"/>
    <property type="project" value="UniProtKB-SubCell"/>
</dbReference>
<feature type="binding site" evidence="5">
    <location>
        <position position="209"/>
    </location>
    <ligand>
        <name>ATP</name>
        <dbReference type="ChEBI" id="CHEBI:30616"/>
    </ligand>
</feature>
<evidence type="ECO:0000256" key="1">
    <source>
        <dbReference type="ARBA" id="ARBA00022679"/>
    </source>
</evidence>
<evidence type="ECO:0000256" key="2">
    <source>
        <dbReference type="ARBA" id="ARBA00022727"/>
    </source>
</evidence>
<accession>A0A1G2K4L8</accession>
<comment type="subunit">
    <text evidence="5 7">Monomer.</text>
</comment>
<dbReference type="Gene3D" id="3.40.50.300">
    <property type="entry name" value="P-loop containing nucleotide triphosphate hydrolases"/>
    <property type="match status" value="1"/>
</dbReference>
<organism evidence="8 9">
    <name type="scientific">Candidatus Sungbacteria bacterium RIFCSPHIGHO2_01_FULL_47_32</name>
    <dbReference type="NCBI Taxonomy" id="1802264"/>
    <lineage>
        <taxon>Bacteria</taxon>
        <taxon>Candidatus Sungiibacteriota</taxon>
    </lineage>
</organism>
<dbReference type="InterPro" id="IPR000850">
    <property type="entry name" value="Adenylat/UMP-CMP_kin"/>
</dbReference>
<dbReference type="GO" id="GO:0044209">
    <property type="term" value="P:AMP salvage"/>
    <property type="evidence" value="ECO:0007669"/>
    <property type="project" value="UniProtKB-UniRule"/>
</dbReference>
<dbReference type="GO" id="GO:0005524">
    <property type="term" value="F:ATP binding"/>
    <property type="evidence" value="ECO:0007669"/>
    <property type="project" value="UniProtKB-UniRule"/>
</dbReference>
<feature type="binding site" evidence="5">
    <location>
        <position position="35"/>
    </location>
    <ligand>
        <name>AMP</name>
        <dbReference type="ChEBI" id="CHEBI:456215"/>
    </ligand>
</feature>
<dbReference type="GO" id="GO:0004017">
    <property type="term" value="F:AMP kinase activity"/>
    <property type="evidence" value="ECO:0007669"/>
    <property type="project" value="UniProtKB-UniRule"/>
</dbReference>
<feature type="binding site" evidence="5">
    <location>
        <begin position="14"/>
        <end position="19"/>
    </location>
    <ligand>
        <name>ATP</name>
        <dbReference type="ChEBI" id="CHEBI:30616"/>
    </ligand>
</feature>
<keyword evidence="4 5" id="KW-0418">Kinase</keyword>
<dbReference type="PANTHER" id="PTHR23359">
    <property type="entry name" value="NUCLEOTIDE KINASE"/>
    <property type="match status" value="1"/>
</dbReference>
<name>A0A1G2K4L8_9BACT</name>
<comment type="caution">
    <text evidence="8">The sequence shown here is derived from an EMBL/GenBank/DDBJ whole genome shotgun (WGS) entry which is preliminary data.</text>
</comment>
<comment type="domain">
    <text evidence="5">Consists of three domains, a large central CORE domain and two small peripheral domains, NMPbind and LID, which undergo movements during catalysis. The LID domain closes over the site of phosphoryl transfer upon ATP binding. Assembling and dissambling the active center during each catalytic cycle provides an effective means to prevent ATP hydrolysis.</text>
</comment>
<dbReference type="HAMAP" id="MF_00235">
    <property type="entry name" value="Adenylate_kinase_Adk"/>
    <property type="match status" value="1"/>
</dbReference>
<evidence type="ECO:0000256" key="4">
    <source>
        <dbReference type="ARBA" id="ARBA00022777"/>
    </source>
</evidence>
<evidence type="ECO:0000313" key="8">
    <source>
        <dbReference type="EMBL" id="OGZ94356.1"/>
    </source>
</evidence>
<dbReference type="EC" id="2.7.4.3" evidence="5 7"/>